<evidence type="ECO:0000256" key="9">
    <source>
        <dbReference type="ARBA" id="ARBA00023098"/>
    </source>
</evidence>
<accession>A0ABM9NPK4</accession>
<evidence type="ECO:0000256" key="1">
    <source>
        <dbReference type="ARBA" id="ARBA00001055"/>
    </source>
</evidence>
<evidence type="ECO:0000256" key="3">
    <source>
        <dbReference type="ARBA" id="ARBA00005194"/>
    </source>
</evidence>
<dbReference type="InterPro" id="IPR010083">
    <property type="entry name" value="FabA"/>
</dbReference>
<keyword evidence="11 14" id="KW-0413">Isomerase</keyword>
<dbReference type="Proteomes" id="UP001497533">
    <property type="component" value="Chromosome"/>
</dbReference>
<comment type="pathway">
    <text evidence="3">Lipid metabolism; fatty acid biosynthesis.</text>
</comment>
<evidence type="ECO:0000313" key="14">
    <source>
        <dbReference type="EMBL" id="CAL1329416.1"/>
    </source>
</evidence>
<evidence type="ECO:0000256" key="13">
    <source>
        <dbReference type="NCBIfam" id="TIGR01749"/>
    </source>
</evidence>
<dbReference type="EC" id="4.2.1.59" evidence="13"/>
<dbReference type="NCBIfam" id="TIGR01749">
    <property type="entry name" value="fabA"/>
    <property type="match status" value="1"/>
</dbReference>
<keyword evidence="8" id="KW-0276">Fatty acid metabolism</keyword>
<organism evidence="14 15">
    <name type="scientific">Candidatus Providencia siddallii</name>
    <dbReference type="NCBI Taxonomy" id="1715285"/>
    <lineage>
        <taxon>Bacteria</taxon>
        <taxon>Pseudomonadati</taxon>
        <taxon>Pseudomonadota</taxon>
        <taxon>Gammaproteobacteria</taxon>
        <taxon>Enterobacterales</taxon>
        <taxon>Morganellaceae</taxon>
        <taxon>Providencia</taxon>
    </lineage>
</organism>
<keyword evidence="10" id="KW-0275">Fatty acid biosynthesis</keyword>
<comment type="catalytic activity">
    <reaction evidence="1">
        <text>a (3R)-hydroxyacyl-[ACP] = a (2E)-enoyl-[ACP] + H2O</text>
        <dbReference type="Rhea" id="RHEA:13097"/>
        <dbReference type="Rhea" id="RHEA-COMP:9925"/>
        <dbReference type="Rhea" id="RHEA-COMP:9945"/>
        <dbReference type="ChEBI" id="CHEBI:15377"/>
        <dbReference type="ChEBI" id="CHEBI:78784"/>
        <dbReference type="ChEBI" id="CHEBI:78827"/>
        <dbReference type="EC" id="4.2.1.59"/>
    </reaction>
</comment>
<evidence type="ECO:0000256" key="12">
    <source>
        <dbReference type="ARBA" id="ARBA00023239"/>
    </source>
</evidence>
<comment type="similarity">
    <text evidence="4">Belongs to the thioester dehydratase family. FabA subfamily.</text>
</comment>
<reference evidence="14" key="1">
    <citation type="submission" date="2024-04" db="EMBL/GenBank/DDBJ databases">
        <authorList>
            <person name="Manzano-Marin A."/>
            <person name="Manzano-Marin A."/>
            <person name="Alejandro Manzano Marin A."/>
        </authorList>
    </citation>
    <scope>NUCLEOTIDE SEQUENCE [LARGE SCALE GENOMIC DNA]</scope>
    <source>
        <strain evidence="14">TABTEA</strain>
    </source>
</reference>
<dbReference type="InterPro" id="IPR013114">
    <property type="entry name" value="FabA_FabZ"/>
</dbReference>
<keyword evidence="7" id="KW-0444">Lipid biosynthesis</keyword>
<evidence type="ECO:0000256" key="2">
    <source>
        <dbReference type="ARBA" id="ARBA00004496"/>
    </source>
</evidence>
<gene>
    <name evidence="14" type="primary">fabA</name>
    <name evidence="14" type="ORF">PRHACTZTBTEA_500</name>
</gene>
<evidence type="ECO:0000313" key="15">
    <source>
        <dbReference type="Proteomes" id="UP001497533"/>
    </source>
</evidence>
<dbReference type="InterPro" id="IPR029069">
    <property type="entry name" value="HotDog_dom_sf"/>
</dbReference>
<dbReference type="EMBL" id="OZ034688">
    <property type="protein sequence ID" value="CAL1329416.1"/>
    <property type="molecule type" value="Genomic_DNA"/>
</dbReference>
<dbReference type="CDD" id="cd01287">
    <property type="entry name" value="FabA"/>
    <property type="match status" value="1"/>
</dbReference>
<dbReference type="Gene3D" id="3.10.129.10">
    <property type="entry name" value="Hotdog Thioesterase"/>
    <property type="match status" value="1"/>
</dbReference>
<dbReference type="PANTHER" id="PTHR30272">
    <property type="entry name" value="3-HYDROXYACYL-[ACYL-CARRIER-PROTEIN] DEHYDRATASE"/>
    <property type="match status" value="1"/>
</dbReference>
<dbReference type="GO" id="GO:0034017">
    <property type="term" value="F:trans-2-decenoyl-acyl-carrier-protein isomerase activity"/>
    <property type="evidence" value="ECO:0007669"/>
    <property type="project" value="UniProtKB-EC"/>
</dbReference>
<sequence>MNHKRIYYTKNDLINSGNGKLFGSKGPPLPSGYMLMIDRITNITENSGLFNKGYIEAELDINPNLWFFNCHFINDPVMPGCLGLDAMWQLIGFYLGWLGGEGKGRALGVDEVKFIGQILPTSKKVIYQINLKRIINRKLIMGLADGKVIVDKKTIYTAKNLKVGLFTNTDVF</sequence>
<keyword evidence="15" id="KW-1185">Reference proteome</keyword>
<dbReference type="Pfam" id="PF07977">
    <property type="entry name" value="FabA"/>
    <property type="match status" value="1"/>
</dbReference>
<name>A0ABM9NPK4_9GAMM</name>
<keyword evidence="12 14" id="KW-0456">Lyase</keyword>
<dbReference type="GO" id="GO:0019171">
    <property type="term" value="F:(3R)-hydroxyacyl-[acyl-carrier-protein] dehydratase activity"/>
    <property type="evidence" value="ECO:0007669"/>
    <property type="project" value="UniProtKB-EC"/>
</dbReference>
<evidence type="ECO:0000256" key="7">
    <source>
        <dbReference type="ARBA" id="ARBA00022516"/>
    </source>
</evidence>
<evidence type="ECO:0000256" key="6">
    <source>
        <dbReference type="ARBA" id="ARBA00022490"/>
    </source>
</evidence>
<dbReference type="PANTHER" id="PTHR30272:SF8">
    <property type="entry name" value="3-HYDROXYDECANOYL-[ACYL-CARRIER-PROTEIN] DEHYDRATASE"/>
    <property type="match status" value="1"/>
</dbReference>
<keyword evidence="6" id="KW-0963">Cytoplasm</keyword>
<evidence type="ECO:0000256" key="11">
    <source>
        <dbReference type="ARBA" id="ARBA00023235"/>
    </source>
</evidence>
<comment type="subcellular location">
    <subcellularLocation>
        <location evidence="2">Cytoplasm</location>
    </subcellularLocation>
</comment>
<evidence type="ECO:0000256" key="5">
    <source>
        <dbReference type="ARBA" id="ARBA00011738"/>
    </source>
</evidence>
<dbReference type="NCBIfam" id="NF003509">
    <property type="entry name" value="PRK05174.1"/>
    <property type="match status" value="1"/>
</dbReference>
<dbReference type="RefSeq" id="WP_341764879.1">
    <property type="nucleotide sequence ID" value="NZ_OZ034688.1"/>
</dbReference>
<proteinExistence type="inferred from homology"/>
<evidence type="ECO:0000256" key="10">
    <source>
        <dbReference type="ARBA" id="ARBA00023160"/>
    </source>
</evidence>
<protein>
    <recommendedName>
        <fullName evidence="13">3-hydroxyacyl-[acyl-carrier-protein] dehydratase FabA</fullName>
        <ecNumber evidence="13">4.2.1.59</ecNumber>
    </recommendedName>
</protein>
<keyword evidence="9" id="KW-0443">Lipid metabolism</keyword>
<evidence type="ECO:0000256" key="8">
    <source>
        <dbReference type="ARBA" id="ARBA00022832"/>
    </source>
</evidence>
<evidence type="ECO:0000256" key="4">
    <source>
        <dbReference type="ARBA" id="ARBA00006714"/>
    </source>
</evidence>
<comment type="subunit">
    <text evidence="5">Homodimer.</text>
</comment>
<dbReference type="SUPFAM" id="SSF54637">
    <property type="entry name" value="Thioesterase/thiol ester dehydrase-isomerase"/>
    <property type="match status" value="1"/>
</dbReference>